<gene>
    <name evidence="2" type="ORF">ACFQ4R_08375</name>
</gene>
<dbReference type="Proteomes" id="UP001597191">
    <property type="component" value="Unassembled WGS sequence"/>
</dbReference>
<dbReference type="SUPFAM" id="SSF47413">
    <property type="entry name" value="lambda repressor-like DNA-binding domains"/>
    <property type="match status" value="1"/>
</dbReference>
<dbReference type="EMBL" id="JBHTOH010000083">
    <property type="protein sequence ID" value="MFD1411596.1"/>
    <property type="molecule type" value="Genomic_DNA"/>
</dbReference>
<organism evidence="2 3">
    <name type="scientific">Lapidilactobacillus gannanensis</name>
    <dbReference type="NCBI Taxonomy" id="2486002"/>
    <lineage>
        <taxon>Bacteria</taxon>
        <taxon>Bacillati</taxon>
        <taxon>Bacillota</taxon>
        <taxon>Bacilli</taxon>
        <taxon>Lactobacillales</taxon>
        <taxon>Lactobacillaceae</taxon>
        <taxon>Lapidilactobacillus</taxon>
    </lineage>
</organism>
<dbReference type="RefSeq" id="WP_125650597.1">
    <property type="nucleotide sequence ID" value="NZ_JBHTOH010000083.1"/>
</dbReference>
<comment type="caution">
    <text evidence="2">The sequence shown here is derived from an EMBL/GenBank/DDBJ whole genome shotgun (WGS) entry which is preliminary data.</text>
</comment>
<evidence type="ECO:0000259" key="1">
    <source>
        <dbReference type="PROSITE" id="PS50943"/>
    </source>
</evidence>
<dbReference type="CDD" id="cd00093">
    <property type="entry name" value="HTH_XRE"/>
    <property type="match status" value="1"/>
</dbReference>
<accession>A0ABW4BPK1</accession>
<dbReference type="InterPro" id="IPR010982">
    <property type="entry name" value="Lambda_DNA-bd_dom_sf"/>
</dbReference>
<keyword evidence="3" id="KW-1185">Reference proteome</keyword>
<dbReference type="InterPro" id="IPR053163">
    <property type="entry name" value="HTH-type_regulator_Rgg"/>
</dbReference>
<dbReference type="PANTHER" id="PTHR37038:SF14">
    <property type="entry name" value="TRANSCRIPTIONAL ACTIVATOR"/>
    <property type="match status" value="1"/>
</dbReference>
<evidence type="ECO:0000313" key="3">
    <source>
        <dbReference type="Proteomes" id="UP001597191"/>
    </source>
</evidence>
<proteinExistence type="predicted"/>
<evidence type="ECO:0000313" key="2">
    <source>
        <dbReference type="EMBL" id="MFD1411596.1"/>
    </source>
</evidence>
<name>A0ABW4BPK1_9LACO</name>
<sequence length="273" mass="30619">MSLGSTIKSARLEQQKSQKQIAFGICSQSMLSAIENDHYLPNAKLMLALCQRLKIDLNQLCLAANFAISDQDTVNTTISDLCNQHQYQVLKTFLQQPQTLAAIETDAQTQAYYYYLGIAEFQTASSLISAHQNLKLAVNLIPPIQQLSALSRLCLVSLALILVRDNQHQSVTDLIRRALTGIKEAPFEADLNVVFYLAALINFDLGKYQVATDYLGTGIKFATAHDSHYMLANDYCLLAEIAAVQGQRHEQLMDLDYQKFLVSLFHEKVNEHF</sequence>
<protein>
    <submittedName>
        <fullName evidence="2">Helix-turn-helix domain-containing protein</fullName>
    </submittedName>
</protein>
<feature type="domain" description="HTH cro/C1-type" evidence="1">
    <location>
        <begin position="7"/>
        <end position="60"/>
    </location>
</feature>
<reference evidence="3" key="1">
    <citation type="journal article" date="2019" name="Int. J. Syst. Evol. Microbiol.">
        <title>The Global Catalogue of Microorganisms (GCM) 10K type strain sequencing project: providing services to taxonomists for standard genome sequencing and annotation.</title>
        <authorList>
            <consortium name="The Broad Institute Genomics Platform"/>
            <consortium name="The Broad Institute Genome Sequencing Center for Infectious Disease"/>
            <person name="Wu L."/>
            <person name="Ma J."/>
        </authorList>
    </citation>
    <scope>NUCLEOTIDE SEQUENCE [LARGE SCALE GENOMIC DNA]</scope>
    <source>
        <strain evidence="3">CCM 8937</strain>
    </source>
</reference>
<dbReference type="PROSITE" id="PS50943">
    <property type="entry name" value="HTH_CROC1"/>
    <property type="match status" value="1"/>
</dbReference>
<dbReference type="InterPro" id="IPR001387">
    <property type="entry name" value="Cro/C1-type_HTH"/>
</dbReference>
<dbReference type="InterPro" id="IPR011990">
    <property type="entry name" value="TPR-like_helical_dom_sf"/>
</dbReference>
<dbReference type="Pfam" id="PF01381">
    <property type="entry name" value="HTH_3"/>
    <property type="match status" value="1"/>
</dbReference>
<dbReference type="SMART" id="SM00530">
    <property type="entry name" value="HTH_XRE"/>
    <property type="match status" value="1"/>
</dbReference>
<dbReference type="Gene3D" id="1.25.40.10">
    <property type="entry name" value="Tetratricopeptide repeat domain"/>
    <property type="match status" value="1"/>
</dbReference>
<dbReference type="PANTHER" id="PTHR37038">
    <property type="entry name" value="TRANSCRIPTIONAL REGULATOR-RELATED"/>
    <property type="match status" value="1"/>
</dbReference>